<gene>
    <name evidence="2" type="ORF">EV696_103109</name>
</gene>
<dbReference type="PANTHER" id="PTHR43792">
    <property type="entry name" value="GNAT FAMILY, PUTATIVE (AFU_ORTHOLOGUE AFUA_3G00765)-RELATED-RELATED"/>
    <property type="match status" value="1"/>
</dbReference>
<protein>
    <submittedName>
        <fullName evidence="2">RimJ/RimL family protein N-acetyltransferase</fullName>
    </submittedName>
</protein>
<accession>A0A4R6UR56</accession>
<evidence type="ECO:0000313" key="2">
    <source>
        <dbReference type="EMBL" id="TDQ49740.1"/>
    </source>
</evidence>
<dbReference type="InterPro" id="IPR016181">
    <property type="entry name" value="Acyl_CoA_acyltransferase"/>
</dbReference>
<dbReference type="PROSITE" id="PS51186">
    <property type="entry name" value="GNAT"/>
    <property type="match status" value="1"/>
</dbReference>
<dbReference type="Pfam" id="PF13302">
    <property type="entry name" value="Acetyltransf_3"/>
    <property type="match status" value="1"/>
</dbReference>
<feature type="domain" description="N-acetyltransferase" evidence="1">
    <location>
        <begin position="9"/>
        <end position="168"/>
    </location>
</feature>
<dbReference type="Gene3D" id="3.40.630.30">
    <property type="match status" value="1"/>
</dbReference>
<evidence type="ECO:0000313" key="3">
    <source>
        <dbReference type="Proteomes" id="UP000295375"/>
    </source>
</evidence>
<dbReference type="EMBL" id="SNYM01000003">
    <property type="protein sequence ID" value="TDQ49740.1"/>
    <property type="molecule type" value="Genomic_DNA"/>
</dbReference>
<dbReference type="GO" id="GO:0016747">
    <property type="term" value="F:acyltransferase activity, transferring groups other than amino-acyl groups"/>
    <property type="evidence" value="ECO:0007669"/>
    <property type="project" value="InterPro"/>
</dbReference>
<reference evidence="2 3" key="1">
    <citation type="submission" date="2019-03" db="EMBL/GenBank/DDBJ databases">
        <title>Genomic Encyclopedia of Type Strains, Phase IV (KMG-IV): sequencing the most valuable type-strain genomes for metagenomic binning, comparative biology and taxonomic classification.</title>
        <authorList>
            <person name="Goeker M."/>
        </authorList>
    </citation>
    <scope>NUCLEOTIDE SEQUENCE [LARGE SCALE GENOMIC DNA]</scope>
    <source>
        <strain evidence="2 3">DSM 103792</strain>
    </source>
</reference>
<evidence type="ECO:0000259" key="1">
    <source>
        <dbReference type="PROSITE" id="PS51186"/>
    </source>
</evidence>
<sequence>MYHLETERLKLRPLTHDDADFIVELVNDPDWLRFIGDKNVHNRDDAIRYLDNGPLTMYRRYGLGLFAAEQKSDGRLLGMCGLLRRDGLAHADIGFAFLPVARGQGYALEAAKAVLDHAREVLKLDTVLAITTLNNELSIKLLRKLGLVDAGELKLPGGEELLKLFEIRWAT</sequence>
<dbReference type="AlphaFoldDB" id="A0A4R6UR56"/>
<dbReference type="Proteomes" id="UP000295375">
    <property type="component" value="Unassembled WGS sequence"/>
</dbReference>
<dbReference type="PANTHER" id="PTHR43792:SF1">
    <property type="entry name" value="N-ACETYLTRANSFERASE DOMAIN-CONTAINING PROTEIN"/>
    <property type="match status" value="1"/>
</dbReference>
<comment type="caution">
    <text evidence="2">The sequence shown here is derived from an EMBL/GenBank/DDBJ whole genome shotgun (WGS) entry which is preliminary data.</text>
</comment>
<proteinExistence type="predicted"/>
<dbReference type="RefSeq" id="WP_133588320.1">
    <property type="nucleotide sequence ID" value="NZ_CP037953.1"/>
</dbReference>
<dbReference type="OrthoDB" id="9801656at2"/>
<name>A0A4R6UR56_9GAMM</name>
<organism evidence="2 3">
    <name type="scientific">Permianibacter aggregans</name>
    <dbReference type="NCBI Taxonomy" id="1510150"/>
    <lineage>
        <taxon>Bacteria</taxon>
        <taxon>Pseudomonadati</taxon>
        <taxon>Pseudomonadota</taxon>
        <taxon>Gammaproteobacteria</taxon>
        <taxon>Pseudomonadales</taxon>
        <taxon>Pseudomonadaceae</taxon>
        <taxon>Permianibacter</taxon>
    </lineage>
</organism>
<keyword evidence="2" id="KW-0808">Transferase</keyword>
<dbReference type="InterPro" id="IPR051531">
    <property type="entry name" value="N-acetyltransferase"/>
</dbReference>
<dbReference type="InterPro" id="IPR000182">
    <property type="entry name" value="GNAT_dom"/>
</dbReference>
<dbReference type="SUPFAM" id="SSF55729">
    <property type="entry name" value="Acyl-CoA N-acyltransferases (Nat)"/>
    <property type="match status" value="1"/>
</dbReference>
<keyword evidence="3" id="KW-1185">Reference proteome</keyword>